<gene>
    <name evidence="2" type="ORF">H5410_056585</name>
</gene>
<keyword evidence="3" id="KW-1185">Reference proteome</keyword>
<evidence type="ECO:0000313" key="3">
    <source>
        <dbReference type="Proteomes" id="UP000824120"/>
    </source>
</evidence>
<name>A0A9J5WKN3_SOLCO</name>
<protein>
    <submittedName>
        <fullName evidence="2">Uncharacterized protein</fullName>
    </submittedName>
</protein>
<evidence type="ECO:0000313" key="2">
    <source>
        <dbReference type="EMBL" id="KAG5576451.1"/>
    </source>
</evidence>
<organism evidence="2 3">
    <name type="scientific">Solanum commersonii</name>
    <name type="common">Commerson's wild potato</name>
    <name type="synonym">Commerson's nightshade</name>
    <dbReference type="NCBI Taxonomy" id="4109"/>
    <lineage>
        <taxon>Eukaryota</taxon>
        <taxon>Viridiplantae</taxon>
        <taxon>Streptophyta</taxon>
        <taxon>Embryophyta</taxon>
        <taxon>Tracheophyta</taxon>
        <taxon>Spermatophyta</taxon>
        <taxon>Magnoliopsida</taxon>
        <taxon>eudicotyledons</taxon>
        <taxon>Gunneridae</taxon>
        <taxon>Pentapetalae</taxon>
        <taxon>asterids</taxon>
        <taxon>lamiids</taxon>
        <taxon>Solanales</taxon>
        <taxon>Solanaceae</taxon>
        <taxon>Solanoideae</taxon>
        <taxon>Solaneae</taxon>
        <taxon>Solanum</taxon>
    </lineage>
</organism>
<accession>A0A9J5WKN3</accession>
<sequence length="141" mass="16354">MGGNLHHQKIHGLHSTRKSAKQRVYPLRGSFDHENGLKSGSPKDLWTIAPENRQNERFTHSGLVLKNVHENFWKKLHRKSGSPKDPWTIAHENWQNEGFTRSGDCLTFKIVLDECPQKILPKLTSEIWITKDAWTIAHENR</sequence>
<evidence type="ECO:0000256" key="1">
    <source>
        <dbReference type="SAM" id="MobiDB-lite"/>
    </source>
</evidence>
<proteinExistence type="predicted"/>
<reference evidence="2 3" key="1">
    <citation type="submission" date="2020-09" db="EMBL/GenBank/DDBJ databases">
        <title>De no assembly of potato wild relative species, Solanum commersonii.</title>
        <authorList>
            <person name="Cho K."/>
        </authorList>
    </citation>
    <scope>NUCLEOTIDE SEQUENCE [LARGE SCALE GENOMIC DNA]</scope>
    <source>
        <strain evidence="2">LZ3.2</strain>
        <tissue evidence="2">Leaf</tissue>
    </source>
</reference>
<dbReference type="AlphaFoldDB" id="A0A9J5WKN3"/>
<comment type="caution">
    <text evidence="2">The sequence shown here is derived from an EMBL/GenBank/DDBJ whole genome shotgun (WGS) entry which is preliminary data.</text>
</comment>
<dbReference type="EMBL" id="JACXVP010000011">
    <property type="protein sequence ID" value="KAG5576451.1"/>
    <property type="molecule type" value="Genomic_DNA"/>
</dbReference>
<feature type="region of interest" description="Disordered" evidence="1">
    <location>
        <begin position="1"/>
        <end position="21"/>
    </location>
</feature>
<dbReference type="Proteomes" id="UP000824120">
    <property type="component" value="Chromosome 11"/>
</dbReference>